<protein>
    <submittedName>
        <fullName evidence="7">Alpha/beta hydrolase-fold protein</fullName>
    </submittedName>
</protein>
<dbReference type="Gene3D" id="3.40.50.1820">
    <property type="entry name" value="alpha/beta hydrolase"/>
    <property type="match status" value="1"/>
</dbReference>
<reference evidence="8" key="1">
    <citation type="journal article" date="2019" name="Int. J. Syst. Evol. Microbiol.">
        <title>The Global Catalogue of Microorganisms (GCM) 10K type strain sequencing project: providing services to taxonomists for standard genome sequencing and annotation.</title>
        <authorList>
            <consortium name="The Broad Institute Genomics Platform"/>
            <consortium name="The Broad Institute Genome Sequencing Center for Infectious Disease"/>
            <person name="Wu L."/>
            <person name="Ma J."/>
        </authorList>
    </citation>
    <scope>NUCLEOTIDE SEQUENCE [LARGE SCALE GENOMIC DNA]</scope>
    <source>
        <strain evidence="8">CGMCC 4.7241</strain>
    </source>
</reference>
<dbReference type="Pfam" id="PF00756">
    <property type="entry name" value="Esterase"/>
    <property type="match status" value="1"/>
</dbReference>
<comment type="subcellular location">
    <subcellularLocation>
        <location evidence="1">Cytoplasm</location>
    </subcellularLocation>
</comment>
<gene>
    <name evidence="7" type="ORF">ACFOUW_12420</name>
</gene>
<evidence type="ECO:0000256" key="1">
    <source>
        <dbReference type="ARBA" id="ARBA00004496"/>
    </source>
</evidence>
<keyword evidence="2" id="KW-0963">Cytoplasm</keyword>
<evidence type="ECO:0000256" key="3">
    <source>
        <dbReference type="ARBA" id="ARBA00022801"/>
    </source>
</evidence>
<dbReference type="GO" id="GO:0016787">
    <property type="term" value="F:hydrolase activity"/>
    <property type="evidence" value="ECO:0007669"/>
    <property type="project" value="UniProtKB-KW"/>
</dbReference>
<dbReference type="InterPro" id="IPR021764">
    <property type="entry name" value="Enterochelin_esterase_N"/>
</dbReference>
<proteinExistence type="inferred from homology"/>
<dbReference type="PANTHER" id="PTHR48098">
    <property type="entry name" value="ENTEROCHELIN ESTERASE-RELATED"/>
    <property type="match status" value="1"/>
</dbReference>
<feature type="domain" description="Enterochelin esterase N-terminal" evidence="6">
    <location>
        <begin position="38"/>
        <end position="145"/>
    </location>
</feature>
<dbReference type="InterPro" id="IPR029058">
    <property type="entry name" value="AB_hydrolase_fold"/>
</dbReference>
<keyword evidence="3 7" id="KW-0378">Hydrolase</keyword>
<dbReference type="RefSeq" id="WP_205114218.1">
    <property type="nucleotide sequence ID" value="NZ_JAFBCM010000001.1"/>
</dbReference>
<dbReference type="InterPro" id="IPR050583">
    <property type="entry name" value="Mycobacterial_A85_antigen"/>
</dbReference>
<dbReference type="SUPFAM" id="SSF81296">
    <property type="entry name" value="E set domains"/>
    <property type="match status" value="1"/>
</dbReference>
<dbReference type="EMBL" id="JBHRZH010000009">
    <property type="protein sequence ID" value="MFC3761643.1"/>
    <property type="molecule type" value="Genomic_DNA"/>
</dbReference>
<feature type="region of interest" description="Disordered" evidence="5">
    <location>
        <begin position="142"/>
        <end position="165"/>
    </location>
</feature>
<evidence type="ECO:0000313" key="7">
    <source>
        <dbReference type="EMBL" id="MFC3761643.1"/>
    </source>
</evidence>
<comment type="caution">
    <text evidence="7">The sequence shown here is derived from an EMBL/GenBank/DDBJ whole genome shotgun (WGS) entry which is preliminary data.</text>
</comment>
<evidence type="ECO:0000256" key="4">
    <source>
        <dbReference type="ARBA" id="ARBA00024201"/>
    </source>
</evidence>
<dbReference type="InterPro" id="IPR014756">
    <property type="entry name" value="Ig_E-set"/>
</dbReference>
<accession>A0ABV7YA76</accession>
<name>A0ABV7YA76_9ACTN</name>
<evidence type="ECO:0000256" key="2">
    <source>
        <dbReference type="ARBA" id="ARBA00022490"/>
    </source>
</evidence>
<evidence type="ECO:0000313" key="8">
    <source>
        <dbReference type="Proteomes" id="UP001595699"/>
    </source>
</evidence>
<dbReference type="SUPFAM" id="SSF53474">
    <property type="entry name" value="alpha/beta-Hydrolases"/>
    <property type="match status" value="1"/>
</dbReference>
<sequence>MDSPRLQALTDADVEAFWKDLETPLVEPIPDDDEHVWLTFLWRATEPVETVTAYGGPAGWDRSELTRLGATDVWYLTYRVRKDLRTTYRLAVNDPPEGTVPFEEQVKGWIPDPLNPKRFVFPPNSDHGEIVCSLVELADAPPPQWTERRDVPPGDVSEHRLQSESLGNERRVSVYLPPGYADSGEPCRLLVAFDGGISPEVMPCATILDNLHATKRIPPTIAVLVSQQDRNVELSCHQPFVDFLADELMPWARERLRISANPRDVIVAGQSLGGLASAFAALRRPDVFGNVLSQSGSFWWHPEGDVELEWLARQAADSPVVPVRFWLEAGMLEVTPAPGLVVTNRHFRTVLHARGYPHVTYSEFSGGHDYACWRESFGDGLIALSG</sequence>
<comment type="similarity">
    <text evidence="4">Belongs to the Fes family.</text>
</comment>
<dbReference type="InterPro" id="IPR000801">
    <property type="entry name" value="Esterase-like"/>
</dbReference>
<evidence type="ECO:0000256" key="5">
    <source>
        <dbReference type="SAM" id="MobiDB-lite"/>
    </source>
</evidence>
<dbReference type="Pfam" id="PF11806">
    <property type="entry name" value="Enterochelin_N"/>
    <property type="match status" value="1"/>
</dbReference>
<organism evidence="7 8">
    <name type="scientific">Tenggerimyces flavus</name>
    <dbReference type="NCBI Taxonomy" id="1708749"/>
    <lineage>
        <taxon>Bacteria</taxon>
        <taxon>Bacillati</taxon>
        <taxon>Actinomycetota</taxon>
        <taxon>Actinomycetes</taxon>
        <taxon>Propionibacteriales</taxon>
        <taxon>Nocardioidaceae</taxon>
        <taxon>Tenggerimyces</taxon>
    </lineage>
</organism>
<keyword evidence="8" id="KW-1185">Reference proteome</keyword>
<dbReference type="Gene3D" id="2.60.40.10">
    <property type="entry name" value="Immunoglobulins"/>
    <property type="match status" value="1"/>
</dbReference>
<dbReference type="PANTHER" id="PTHR48098:SF3">
    <property type="entry name" value="IRON(III) ENTEROBACTIN ESTERASE"/>
    <property type="match status" value="1"/>
</dbReference>
<evidence type="ECO:0000259" key="6">
    <source>
        <dbReference type="Pfam" id="PF11806"/>
    </source>
</evidence>
<feature type="compositionally biased region" description="Basic and acidic residues" evidence="5">
    <location>
        <begin position="146"/>
        <end position="165"/>
    </location>
</feature>
<dbReference type="InterPro" id="IPR013783">
    <property type="entry name" value="Ig-like_fold"/>
</dbReference>
<dbReference type="Proteomes" id="UP001595699">
    <property type="component" value="Unassembled WGS sequence"/>
</dbReference>